<dbReference type="PANTHER" id="PTHR30087">
    <property type="entry name" value="INNER MEMBRANE PROTEIN"/>
    <property type="match status" value="1"/>
</dbReference>
<proteinExistence type="predicted"/>
<sequence length="150" mass="15853">MIIVSACLTGIKCKYSGGHNLVESIYKLVQDGRAVPVCPEELGGLPTPRNPAEIIGGAGADVLSGKARVVDCAGQDVTEEFIIGARKVLELARRVGAVRAILKERSPSCGCSMIYDGSFQQKKRPGAGVTTALLRLNGIEVRSEEELGKT</sequence>
<dbReference type="STRING" id="635013.TherJR_1824"/>
<reference evidence="1 2" key="1">
    <citation type="submission" date="2010-05" db="EMBL/GenBank/DDBJ databases">
        <title>Complete sequence of Thermincola sp. JR.</title>
        <authorList>
            <consortium name="US DOE Joint Genome Institute"/>
            <person name="Lucas S."/>
            <person name="Copeland A."/>
            <person name="Lapidus A."/>
            <person name="Cheng J.-F."/>
            <person name="Bruce D."/>
            <person name="Goodwin L."/>
            <person name="Pitluck S."/>
            <person name="Chertkov O."/>
            <person name="Detter J.C."/>
            <person name="Han C."/>
            <person name="Tapia R."/>
            <person name="Land M."/>
            <person name="Hauser L."/>
            <person name="Kyrpides N."/>
            <person name="Mikhailova N."/>
            <person name="Hazen T.C."/>
            <person name="Woyke T."/>
        </authorList>
    </citation>
    <scope>NUCLEOTIDE SEQUENCE [LARGE SCALE GENOMIC DNA]</scope>
    <source>
        <strain evidence="1 2">JR</strain>
    </source>
</reference>
<gene>
    <name evidence="1" type="ordered locus">TherJR_1824</name>
</gene>
<dbReference type="AlphaFoldDB" id="D5X7V3"/>
<evidence type="ECO:0000313" key="2">
    <source>
        <dbReference type="Proteomes" id="UP000002377"/>
    </source>
</evidence>
<evidence type="ECO:0000313" key="1">
    <source>
        <dbReference type="EMBL" id="ADG82673.1"/>
    </source>
</evidence>
<dbReference type="KEGG" id="tjr:TherJR_1824"/>
<dbReference type="HOGENOM" id="CLU_076318_1_1_9"/>
<keyword evidence="2" id="KW-1185">Reference proteome</keyword>
<name>D5X7V3_THEPJ</name>
<dbReference type="RefSeq" id="WP_013120685.1">
    <property type="nucleotide sequence ID" value="NC_014152.1"/>
</dbReference>
<dbReference type="EMBL" id="CP002028">
    <property type="protein sequence ID" value="ADG82673.1"/>
    <property type="molecule type" value="Genomic_DNA"/>
</dbReference>
<dbReference type="InterPro" id="IPR007553">
    <property type="entry name" value="2-thiour_desulf"/>
</dbReference>
<dbReference type="OrthoDB" id="9797779at2"/>
<organism evidence="1 2">
    <name type="scientific">Thermincola potens (strain JR)</name>
    <dbReference type="NCBI Taxonomy" id="635013"/>
    <lineage>
        <taxon>Bacteria</taxon>
        <taxon>Bacillati</taxon>
        <taxon>Bacillota</taxon>
        <taxon>Clostridia</taxon>
        <taxon>Eubacteriales</taxon>
        <taxon>Thermincolaceae</taxon>
        <taxon>Thermincola</taxon>
    </lineage>
</organism>
<accession>D5X7V3</accession>
<dbReference type="Proteomes" id="UP000002377">
    <property type="component" value="Chromosome"/>
</dbReference>
<dbReference type="eggNOG" id="COG1683">
    <property type="taxonomic scope" value="Bacteria"/>
</dbReference>
<dbReference type="Pfam" id="PF04463">
    <property type="entry name" value="2-thiour_desulf"/>
    <property type="match status" value="1"/>
</dbReference>
<protein>
    <submittedName>
        <fullName evidence="1">Uncharacterized protein</fullName>
    </submittedName>
</protein>
<dbReference type="PANTHER" id="PTHR30087:SF1">
    <property type="entry name" value="HYPOTHETICAL CYTOSOLIC PROTEIN"/>
    <property type="match status" value="1"/>
</dbReference>